<dbReference type="SUPFAM" id="SSF48317">
    <property type="entry name" value="Acid phosphatase/Vanadium-dependent haloperoxidase"/>
    <property type="match status" value="1"/>
</dbReference>
<sequence>MASRLGGEPAGRPLRPRWAFGAPRAPPLLRDIIAPLSLHLFQRLLTSRHAARIKLRPWISTGVESIARCGTRGIRVSASRRRRLSRLAGYFVALLLVSAPLAHAQTATEDPQEASTTQAPDDEGGGGPGGVQLPTLPESPSSRLRPGLFLGDEFRYGNMMLPLRVLSDIVAIPAGMALWEPHDWGAFSLVTLATGALMFPLNHPFDARIQRSIQRALGPDHFRVWTPVGDVLVNGALWAPMVGLLVWGLANNDIRAVQLVSLTVEAFAVTQAFHLTFKLLLGREGPRNGQGLGRIFGPSESFNLFPAGTPSGHTASLYAMMGVATAYLDNLPLTLALHAFGLLFAATIVMDDYHFLSDVIWGGAMGYAIGQWVVKHRAAKGGASAKKGGPLFMVMPMVTPKGGGVSAGFRF</sequence>
<evidence type="ECO:0000256" key="1">
    <source>
        <dbReference type="SAM" id="MobiDB-lite"/>
    </source>
</evidence>
<gene>
    <name evidence="3" type="ORF">F0U60_03195</name>
</gene>
<feature type="region of interest" description="Disordered" evidence="1">
    <location>
        <begin position="105"/>
        <end position="144"/>
    </location>
</feature>
<feature type="domain" description="Phosphatidic acid phosphatase type 2/haloperoxidase" evidence="2">
    <location>
        <begin position="265"/>
        <end position="375"/>
    </location>
</feature>
<dbReference type="Proteomes" id="UP001611383">
    <property type="component" value="Chromosome"/>
</dbReference>
<evidence type="ECO:0000313" key="3">
    <source>
        <dbReference type="EMBL" id="WNG43212.1"/>
    </source>
</evidence>
<accession>A0ABY9WK71</accession>
<proteinExistence type="predicted"/>
<evidence type="ECO:0000313" key="4">
    <source>
        <dbReference type="Proteomes" id="UP001611383"/>
    </source>
</evidence>
<keyword evidence="4" id="KW-1185">Reference proteome</keyword>
<dbReference type="InterPro" id="IPR000326">
    <property type="entry name" value="PAP2/HPO"/>
</dbReference>
<reference evidence="3 4" key="1">
    <citation type="submission" date="2019-08" db="EMBL/GenBank/DDBJ databases">
        <title>Archangium and Cystobacter genomes.</title>
        <authorList>
            <person name="Chen I.-C.K."/>
            <person name="Wielgoss S."/>
        </authorList>
    </citation>
    <scope>NUCLEOTIDE SEQUENCE [LARGE SCALE GENOMIC DNA]</scope>
    <source>
        <strain evidence="3 4">Cbm 6</strain>
    </source>
</reference>
<dbReference type="Pfam" id="PF01569">
    <property type="entry name" value="PAP2"/>
    <property type="match status" value="1"/>
</dbReference>
<organism evidence="3 4">
    <name type="scientific">Archangium minus</name>
    <dbReference type="NCBI Taxonomy" id="83450"/>
    <lineage>
        <taxon>Bacteria</taxon>
        <taxon>Pseudomonadati</taxon>
        <taxon>Myxococcota</taxon>
        <taxon>Myxococcia</taxon>
        <taxon>Myxococcales</taxon>
        <taxon>Cystobacterineae</taxon>
        <taxon>Archangiaceae</taxon>
        <taxon>Archangium</taxon>
    </lineage>
</organism>
<evidence type="ECO:0000259" key="2">
    <source>
        <dbReference type="Pfam" id="PF01569"/>
    </source>
</evidence>
<dbReference type="Gene3D" id="1.20.144.10">
    <property type="entry name" value="Phosphatidic acid phosphatase type 2/haloperoxidase"/>
    <property type="match status" value="1"/>
</dbReference>
<dbReference type="EMBL" id="CP043494">
    <property type="protein sequence ID" value="WNG43212.1"/>
    <property type="molecule type" value="Genomic_DNA"/>
</dbReference>
<dbReference type="InterPro" id="IPR036938">
    <property type="entry name" value="PAP2/HPO_sf"/>
</dbReference>
<feature type="compositionally biased region" description="Polar residues" evidence="1">
    <location>
        <begin position="105"/>
        <end position="119"/>
    </location>
</feature>
<protein>
    <submittedName>
        <fullName evidence="3">Phosphatase PAP2 family protein</fullName>
    </submittedName>
</protein>
<dbReference type="CDD" id="cd01610">
    <property type="entry name" value="PAP2_like"/>
    <property type="match status" value="1"/>
</dbReference>
<name>A0ABY9WK71_9BACT</name>